<dbReference type="Pfam" id="PF13428">
    <property type="entry name" value="TPR_14"/>
    <property type="match status" value="1"/>
</dbReference>
<evidence type="ECO:0000256" key="1">
    <source>
        <dbReference type="ARBA" id="ARBA00022679"/>
    </source>
</evidence>
<evidence type="ECO:0000256" key="2">
    <source>
        <dbReference type="PROSITE-ProRule" id="PRU00339"/>
    </source>
</evidence>
<dbReference type="SUPFAM" id="SSF48452">
    <property type="entry name" value="TPR-like"/>
    <property type="match status" value="1"/>
</dbReference>
<reference evidence="3 4" key="1">
    <citation type="journal article" date="2014" name="Int. J. Syst. Evol. Microbiol.">
        <title>Fulvimonas yonginensis sp. nov., isolated from greenhouse soil, and emended description of the genus Fulvimonas.</title>
        <authorList>
            <person name="Ahn J.H."/>
            <person name="Kim S.J."/>
            <person name="Weon H.Y."/>
            <person name="Hong S.B."/>
            <person name="Seok S.J."/>
            <person name="Kwon S.W."/>
        </authorList>
    </citation>
    <scope>NUCLEOTIDE SEQUENCE [LARGE SCALE GENOMIC DNA]</scope>
    <source>
        <strain evidence="3 4">KACC 16952</strain>
    </source>
</reference>
<evidence type="ECO:0000313" key="3">
    <source>
        <dbReference type="EMBL" id="MEI7037766.1"/>
    </source>
</evidence>
<dbReference type="EMBL" id="JBBBNY010000011">
    <property type="protein sequence ID" value="MEI7037766.1"/>
    <property type="molecule type" value="Genomic_DNA"/>
</dbReference>
<dbReference type="SMART" id="SM00028">
    <property type="entry name" value="TPR"/>
    <property type="match status" value="4"/>
</dbReference>
<keyword evidence="4" id="KW-1185">Reference proteome</keyword>
<keyword evidence="2" id="KW-0802">TPR repeat</keyword>
<dbReference type="InterPro" id="IPR027417">
    <property type="entry name" value="P-loop_NTPase"/>
</dbReference>
<dbReference type="SUPFAM" id="SSF52540">
    <property type="entry name" value="P-loop containing nucleoside triphosphate hydrolases"/>
    <property type="match status" value="1"/>
</dbReference>
<name>A0ABU8JF58_9GAMM</name>
<evidence type="ECO:0000313" key="4">
    <source>
        <dbReference type="Proteomes" id="UP001381174"/>
    </source>
</evidence>
<sequence length="541" mass="59568">MPESWPRPSHPIEPATRAVALLPPQMQRLEAAARAIRDGALGPASQMLESLLAEAPEHPELLRLFAILHLRARRPDLARAALTRALAQWPDDPLALTDLGNVEQAAGDVDRALALWRQACAVAPDYPMGWFNLGRNLQVLGFTGPAVEALERACALDPTLLPAHVLLGDARVHLGRFEEADRAYRAALALHPACGDAWRGLANMKTRPLSDADRTQLAALLRRADLAEADRIAIGFALGKVNEDQGRHAEAFAALSEANARQRRLAPWNAGGFHAFVDAVAAAGARLPPPIDASLGEEAIFIVGLPRSGSTLFEQILAAHPQVEGASELPDLGEVLVEESGRRRQPFPQWVPAASAQDWQRLGRRYLERTARWRERRPRFTDKLPENWLYSGILAAMLPGARIVDVRRDPVEAGWSCFKQQFYRLPHFACTLTDIAAYIRDYQAAMDRWQALAPTRIRTQRYEALLADPQAEIRALLAFCGLPFDAACLDFHHAARAVRTASAAQVRQPLDRDTARATRYGKLLDPLRLGLGLPLATESTP</sequence>
<dbReference type="InterPro" id="IPR011990">
    <property type="entry name" value="TPR-like_helical_dom_sf"/>
</dbReference>
<dbReference type="Proteomes" id="UP001381174">
    <property type="component" value="Unassembled WGS sequence"/>
</dbReference>
<dbReference type="Pfam" id="PF14559">
    <property type="entry name" value="TPR_19"/>
    <property type="match status" value="1"/>
</dbReference>
<dbReference type="Gene3D" id="3.40.50.300">
    <property type="entry name" value="P-loop containing nucleotide triphosphate hydrolases"/>
    <property type="match status" value="1"/>
</dbReference>
<comment type="caution">
    <text evidence="3">The sequence shown here is derived from an EMBL/GenBank/DDBJ whole genome shotgun (WGS) entry which is preliminary data.</text>
</comment>
<gene>
    <name evidence="3" type="ORF">WAT24_13440</name>
</gene>
<dbReference type="InterPro" id="IPR026634">
    <property type="entry name" value="TPST-like"/>
</dbReference>
<dbReference type="PANTHER" id="PTHR12788">
    <property type="entry name" value="PROTEIN-TYROSINE SULFOTRANSFERASE 2"/>
    <property type="match status" value="1"/>
</dbReference>
<dbReference type="PROSITE" id="PS50005">
    <property type="entry name" value="TPR"/>
    <property type="match status" value="2"/>
</dbReference>
<dbReference type="Gene3D" id="1.25.40.10">
    <property type="entry name" value="Tetratricopeptide repeat domain"/>
    <property type="match status" value="2"/>
</dbReference>
<dbReference type="Pfam" id="PF13432">
    <property type="entry name" value="TPR_16"/>
    <property type="match status" value="1"/>
</dbReference>
<dbReference type="InterPro" id="IPR019734">
    <property type="entry name" value="TPR_rpt"/>
</dbReference>
<feature type="repeat" description="TPR" evidence="2">
    <location>
        <begin position="93"/>
        <end position="126"/>
    </location>
</feature>
<dbReference type="RefSeq" id="WP_336808404.1">
    <property type="nucleotide sequence ID" value="NZ_JBBBNY010000011.1"/>
</dbReference>
<dbReference type="Pfam" id="PF13469">
    <property type="entry name" value="Sulfotransfer_3"/>
    <property type="match status" value="1"/>
</dbReference>
<protein>
    <submittedName>
        <fullName evidence="3">Sulfotransferase</fullName>
    </submittedName>
</protein>
<keyword evidence="1" id="KW-0808">Transferase</keyword>
<feature type="repeat" description="TPR" evidence="2">
    <location>
        <begin position="161"/>
        <end position="194"/>
    </location>
</feature>
<organism evidence="3 4">
    <name type="scientific">Fulvimonas yonginensis</name>
    <dbReference type="NCBI Taxonomy" id="1495200"/>
    <lineage>
        <taxon>Bacteria</taxon>
        <taxon>Pseudomonadati</taxon>
        <taxon>Pseudomonadota</taxon>
        <taxon>Gammaproteobacteria</taxon>
        <taxon>Lysobacterales</taxon>
        <taxon>Rhodanobacteraceae</taxon>
        <taxon>Fulvimonas</taxon>
    </lineage>
</organism>
<accession>A0ABU8JF58</accession>
<proteinExistence type="predicted"/>
<dbReference type="PANTHER" id="PTHR12788:SF10">
    <property type="entry name" value="PROTEIN-TYROSINE SULFOTRANSFERASE"/>
    <property type="match status" value="1"/>
</dbReference>